<evidence type="ECO:0000313" key="2">
    <source>
        <dbReference type="Proteomes" id="UP001593940"/>
    </source>
</evidence>
<sequence>MARSHCAEQQIAFAQRNPANRTPVVHVCHKTGVPELTYRGTGSCRDNVLVERLW</sequence>
<reference evidence="1 2" key="1">
    <citation type="submission" date="2024-09" db="EMBL/GenBank/DDBJ databases">
        <title>Nodulacao em especies de Leguminosae Basais da Amazonia e Caracterizacao dos Rizobios e Bacterias Associadas aos Nodulos.</title>
        <authorList>
            <person name="Jambeiro I.C.A."/>
            <person name="Lopes I.S."/>
            <person name="Aguiar E.R.G.R."/>
            <person name="Santos A.F.J."/>
            <person name="Dos Santos J.M.F."/>
            <person name="Gross E."/>
        </authorList>
    </citation>
    <scope>NUCLEOTIDE SEQUENCE [LARGE SCALE GENOMIC DNA]</scope>
    <source>
        <strain evidence="1 2">BRUESC1165</strain>
    </source>
</reference>
<organism evidence="1 2">
    <name type="scientific">Microvirga arabica</name>
    <dbReference type="NCBI Taxonomy" id="1128671"/>
    <lineage>
        <taxon>Bacteria</taxon>
        <taxon>Pseudomonadati</taxon>
        <taxon>Pseudomonadota</taxon>
        <taxon>Alphaproteobacteria</taxon>
        <taxon>Hyphomicrobiales</taxon>
        <taxon>Methylobacteriaceae</taxon>
        <taxon>Microvirga</taxon>
    </lineage>
</organism>
<proteinExistence type="predicted"/>
<gene>
    <name evidence="1" type="ORF">ACETIH_05415</name>
</gene>
<name>A0ABV6Y595_9HYPH</name>
<accession>A0ABV6Y595</accession>
<comment type="caution">
    <text evidence="1">The sequence shown here is derived from an EMBL/GenBank/DDBJ whole genome shotgun (WGS) entry which is preliminary data.</text>
</comment>
<protein>
    <recommendedName>
        <fullName evidence="3">Transposase</fullName>
    </recommendedName>
</protein>
<dbReference type="EMBL" id="JBHOMY010000013">
    <property type="protein sequence ID" value="MFC1456167.1"/>
    <property type="molecule type" value="Genomic_DNA"/>
</dbReference>
<dbReference type="RefSeq" id="WP_377029062.1">
    <property type="nucleotide sequence ID" value="NZ_JBHOMY010000013.1"/>
</dbReference>
<evidence type="ECO:0000313" key="1">
    <source>
        <dbReference type="EMBL" id="MFC1456167.1"/>
    </source>
</evidence>
<dbReference type="Proteomes" id="UP001593940">
    <property type="component" value="Unassembled WGS sequence"/>
</dbReference>
<keyword evidence="2" id="KW-1185">Reference proteome</keyword>
<evidence type="ECO:0008006" key="3">
    <source>
        <dbReference type="Google" id="ProtNLM"/>
    </source>
</evidence>